<comment type="caution">
    <text evidence="4">The sequence shown here is derived from an EMBL/GenBank/DDBJ whole genome shotgun (WGS) entry which is preliminary data.</text>
</comment>
<dbReference type="Gene3D" id="1.25.40.10">
    <property type="entry name" value="Tetratricopeptide repeat domain"/>
    <property type="match status" value="6"/>
</dbReference>
<evidence type="ECO:0000313" key="5">
    <source>
        <dbReference type="EMBL" id="CAL4800328.1"/>
    </source>
</evidence>
<organism evidence="4">
    <name type="scientific">Cladocopium goreaui</name>
    <dbReference type="NCBI Taxonomy" id="2562237"/>
    <lineage>
        <taxon>Eukaryota</taxon>
        <taxon>Sar</taxon>
        <taxon>Alveolata</taxon>
        <taxon>Dinophyceae</taxon>
        <taxon>Suessiales</taxon>
        <taxon>Symbiodiniaceae</taxon>
        <taxon>Cladocopium</taxon>
    </lineage>
</organism>
<sequence length="1459" mass="160314">MIEKLQAVPGSLEVCRFGMSCQRAGCWYSHPAGRLVDLNPTKALCFRGAECDKIDCWRLHPPMSPPGDFLIFLDEIPMPFRPELKPGPGDREVFIDPLPADYGSDELQEFLAAFGEVEEDLVTSSKVLGAAILARQDRGYRATSGYRVGGSTGSQLEAMAAPSLDDFDLVQCGKTLKAYAQRSDWRAAVKLLSTLEAETLMDALEASSTKANVILYSTVVTCCERCHQWTAALQLLRGAEKQSIEADTILYNSGISACVKGSEWQGALQLLRGMQDKSIPASVISFNSALSAPSGRSWRLMQLLLAELRDTQLQATVVSYNSAISASVASWSLALALVAELHLKQLQPDLISYNAAMDVIGSWRRAHMLRSSMAAFAQPDVVTLGAVMTGNRWERSLQQVQTERHELNIVACNAAMASCGSLWLRASSLLTEALALELQPASRSQNILLSTLAWQDALNFLRKAKGLGIESDAITFNSILKICQPAWDTALMALKEMQLLQIRSDLISYSSLMGDEEENSTRGWSTAMALVLVLQQKQLRLDAIAANSLLGAISDVGWQVSLDILATHIHQSLRADVVAMNEANVAIEKSLKWRRAFSFILDQGSTGMIGGAPDLSLLLVSFNAAAAATGGEGRWDLALEVMMCLERHGASPDIITFNSAMNSCKKSEKWSRAVGLLAAAAQRQLCPSLITFNALISACETRWRDSVRRLGLMMLPEVQRSGAANVITCSSIISTAGNRGTWQMVSDLYWSEMPLQRLQPSVLTTSALLSSMSHSWKHVLELLLVACCEENPTIMALNYCTAVSSTSLAGQLDYATRLLVELEGLSSSQLRFAVEFCGTKRDFGGQIAGNGGIAAQQTQGNLPLGRFGAVGRTALQLLASLDAKSLRHWTDLGPAENTVDRGSQLSKDDEDDEDDEEDEEEEERRTRQEEAEEEEKEEEKEEKEEDVVSYNTVVPLLPWRLAMALLGGVRGAWDVVTFNSLALSSWRKTLGKLEELAQQQLQPDLVTFNSAICACDLWRLSQELVTMMEMQTVQSDVVTQTSCISGNQKTWRSSCQWLADFANRHVAGNLLTLNACISATGATGATSWPLSLALFKASTQWRLQPDVISHNAAISCNSDRWPAAMDIFHRMQQHAMRPSSISYNTFSGVCDRHQLWPHSLRIGLSLASPWRWALQMPRLAETKLMRCSAAISALSAIREGWQRAACLVADLRRDGPIGTQPNVIVYNSMVSACEKSHGWQMALQIMDPADLVSFNSSISACEKAEQWQEALGLLAELPMSPDVVTCNAALSACEKRRRWQRVLWMLQSFPLMDWTNTSCNAAIAACEKGMAWRRAVTLLTEQFQDFRLRCDEVSYSSALASLSPFNWRLALKFLAQMWQRALQPGLVAYSAAVSICTRASRWQETLALIAEADLRRITLDGATLGDALEGTDASPDASALLGRIQREGESWLASLHQSF</sequence>
<dbReference type="Pfam" id="PF01535">
    <property type="entry name" value="PPR"/>
    <property type="match status" value="1"/>
</dbReference>
<dbReference type="InterPro" id="IPR002885">
    <property type="entry name" value="PPR_rpt"/>
</dbReference>
<keyword evidence="6" id="KW-1185">Reference proteome</keyword>
<proteinExistence type="predicted"/>
<dbReference type="PANTHER" id="PTHR47447:SF17">
    <property type="entry name" value="OS12G0638900 PROTEIN"/>
    <property type="match status" value="1"/>
</dbReference>
<evidence type="ECO:0000256" key="2">
    <source>
        <dbReference type="PROSITE-ProRule" id="PRU00708"/>
    </source>
</evidence>
<evidence type="ECO:0000313" key="4">
    <source>
        <dbReference type="EMBL" id="CAI4013016.1"/>
    </source>
</evidence>
<accession>A0A9P1GGC4</accession>
<dbReference type="PANTHER" id="PTHR47447">
    <property type="entry name" value="OS03G0856100 PROTEIN"/>
    <property type="match status" value="1"/>
</dbReference>
<keyword evidence="1" id="KW-0677">Repeat</keyword>
<dbReference type="Gene3D" id="4.10.1000.40">
    <property type="match status" value="1"/>
</dbReference>
<feature type="compositionally biased region" description="Acidic residues" evidence="3">
    <location>
        <begin position="908"/>
        <end position="922"/>
    </location>
</feature>
<reference evidence="4" key="1">
    <citation type="submission" date="2022-10" db="EMBL/GenBank/DDBJ databases">
        <authorList>
            <person name="Chen Y."/>
            <person name="Dougan E. K."/>
            <person name="Chan C."/>
            <person name="Rhodes N."/>
            <person name="Thang M."/>
        </authorList>
    </citation>
    <scope>NUCLEOTIDE SEQUENCE</scope>
</reference>
<dbReference type="Pfam" id="PF13812">
    <property type="entry name" value="PPR_3"/>
    <property type="match status" value="2"/>
</dbReference>
<protein>
    <submittedName>
        <fullName evidence="5">Pentatricopeptide repeat-containing protein, chloroplastic</fullName>
    </submittedName>
</protein>
<gene>
    <name evidence="4" type="ORF">C1SCF055_LOCUS38024</name>
</gene>
<reference evidence="5 6" key="2">
    <citation type="submission" date="2024-05" db="EMBL/GenBank/DDBJ databases">
        <authorList>
            <person name="Chen Y."/>
            <person name="Shah S."/>
            <person name="Dougan E. K."/>
            <person name="Thang M."/>
            <person name="Chan C."/>
        </authorList>
    </citation>
    <scope>NUCLEOTIDE SEQUENCE [LARGE SCALE GENOMIC DNA]</scope>
</reference>
<dbReference type="OrthoDB" id="411377at2759"/>
<name>A0A9P1GGC4_9DINO</name>
<dbReference type="EMBL" id="CAMXCT010005669">
    <property type="protein sequence ID" value="CAI4013016.1"/>
    <property type="molecule type" value="Genomic_DNA"/>
</dbReference>
<evidence type="ECO:0000256" key="1">
    <source>
        <dbReference type="ARBA" id="ARBA00022737"/>
    </source>
</evidence>
<evidence type="ECO:0000256" key="3">
    <source>
        <dbReference type="SAM" id="MobiDB-lite"/>
    </source>
</evidence>
<dbReference type="InterPro" id="IPR011990">
    <property type="entry name" value="TPR-like_helical_dom_sf"/>
</dbReference>
<dbReference type="EMBL" id="CAMXCT020005669">
    <property type="protein sequence ID" value="CAL1166391.1"/>
    <property type="molecule type" value="Genomic_DNA"/>
</dbReference>
<dbReference type="Proteomes" id="UP001152797">
    <property type="component" value="Unassembled WGS sequence"/>
</dbReference>
<dbReference type="PROSITE" id="PS51375">
    <property type="entry name" value="PPR"/>
    <property type="match status" value="1"/>
</dbReference>
<feature type="region of interest" description="Disordered" evidence="3">
    <location>
        <begin position="893"/>
        <end position="947"/>
    </location>
</feature>
<feature type="repeat" description="PPR" evidence="2">
    <location>
        <begin position="247"/>
        <end position="281"/>
    </location>
</feature>
<evidence type="ECO:0000313" key="6">
    <source>
        <dbReference type="Proteomes" id="UP001152797"/>
    </source>
</evidence>
<feature type="compositionally biased region" description="Acidic residues" evidence="3">
    <location>
        <begin position="930"/>
        <end position="947"/>
    </location>
</feature>
<dbReference type="EMBL" id="CAMXCT030005669">
    <property type="protein sequence ID" value="CAL4800328.1"/>
    <property type="molecule type" value="Genomic_DNA"/>
</dbReference>